<feature type="region of interest" description="Disordered" evidence="1">
    <location>
        <begin position="463"/>
        <end position="524"/>
    </location>
</feature>
<feature type="compositionally biased region" description="Polar residues" evidence="1">
    <location>
        <begin position="206"/>
        <end position="220"/>
    </location>
</feature>
<feature type="compositionally biased region" description="Low complexity" evidence="1">
    <location>
        <begin position="249"/>
        <end position="262"/>
    </location>
</feature>
<dbReference type="RefSeq" id="XP_003008515.1">
    <property type="nucleotide sequence ID" value="XM_003008469.1"/>
</dbReference>
<dbReference type="GO" id="GO:0070773">
    <property type="term" value="F:protein-N-terminal glutamine amidohydrolase activity"/>
    <property type="evidence" value="ECO:0007669"/>
    <property type="project" value="InterPro"/>
</dbReference>
<dbReference type="InterPro" id="IPR036526">
    <property type="entry name" value="C-N_Hydrolase_sf"/>
</dbReference>
<dbReference type="GO" id="GO:0008418">
    <property type="term" value="F:protein-N-terminal asparagine amidohydrolase activity"/>
    <property type="evidence" value="ECO:0007669"/>
    <property type="project" value="InterPro"/>
</dbReference>
<feature type="region of interest" description="Disordered" evidence="1">
    <location>
        <begin position="758"/>
        <end position="804"/>
    </location>
</feature>
<sequence length="905" mass="99234">MRIGCLQFAPQVGDIDNNLNRADAVLSRANPEELDLLVLPELAFTGTSMERTGTIRTKQCHVQKTATSSESMDLKFEAPWDAFEFGYHILEYQSNFVIVSMAWLTREEGRAFSRMPNEPDMETLTYWVTRLEPLIRAENDDEIIVVFCNRTGTEDDVIYAGTSAVVGIQGGEVKVYGLLGRGQKELLIVDTENAPFAKLVYRPENGDSSSAQVELQRTGLSPSTESSKLSSTSTWSQSAPSEQNLQENPSSPTGSKTSSTGSAELRNRENTTTRTKRRPAPLTHVPRQSLAYTRESQPTSEKSPGFNNSEIPTPSAPSPTPMAIRPKLIIPQSPTLSWTPISPEPQSTQSTYSIHSVRSNQSVRSNERPPAESTPYPDSGLPLSGYPRAFPDERYGGDEIRANVDDFFVPLSPFREADTPSSPRFFWRPPDEVLQATMEYHGLTSTGAAQITRAISTQVYDRTSQTPPSIAHRSNTVRPSGTTARGSGFDASQRGEAWRTHQTSGSYAGQSTDEAFKPSGVPQYQGDLAATASVSPAKTKTSDQANVGDTSTLSYQPTEARAVAQQIDPVLQLAQDMSDRCVTAIEDPRAAMFDRPSSPKSRNCSRSRPTEAAASFLTQDFPIMIGNELSRPLSSYAFVGQDLPRPMSRLAHHARSSSVTEAEKQSTRARQPRSTTPIRVVDDRTSSTSRSLHRGRQPGYNNTSPRHVSVERPQSRNHFRSQTLQSSRRRESISAGAPRSGSTGAANYERVESVVCPNCPVHGRASRNSNAGERDSSSQPLARASPRRPTPVAIPNNNIRPNEDELSMGTQFLSRNTVHQVNLLDDSIYSTGSFDSSSTAVETLSLKTVSSSSRSPSTPTELRTPKAMVFIHSLEDTDGAEDELTMNLDKKASVMRCVDRELVQL</sequence>
<dbReference type="PANTHER" id="PTHR11750:SF26">
    <property type="entry name" value="PROTEIN N-TERMINAL AMIDASE"/>
    <property type="match status" value="1"/>
</dbReference>
<dbReference type="AlphaFoldDB" id="C9S941"/>
<reference evidence="3" key="1">
    <citation type="journal article" date="2011" name="PLoS Pathog.">
        <title>Comparative genomics yields insights into niche adaptation of plant vascular wilt pathogens.</title>
        <authorList>
            <person name="Klosterman S.J."/>
            <person name="Subbarao K.V."/>
            <person name="Kang S."/>
            <person name="Veronese P."/>
            <person name="Gold S.E."/>
            <person name="Thomma B.P.H.J."/>
            <person name="Chen Z."/>
            <person name="Henrissat B."/>
            <person name="Lee Y.-H."/>
            <person name="Park J."/>
            <person name="Garcia-Pedrajas M.D."/>
            <person name="Barbara D.J."/>
            <person name="Anchieta A."/>
            <person name="de Jonge R."/>
            <person name="Santhanam P."/>
            <person name="Maruthachalam K."/>
            <person name="Atallah Z."/>
            <person name="Amyotte S.G."/>
            <person name="Paz Z."/>
            <person name="Inderbitzin P."/>
            <person name="Hayes R.J."/>
            <person name="Heiman D.I."/>
            <person name="Young S."/>
            <person name="Zeng Q."/>
            <person name="Engels R."/>
            <person name="Galagan J."/>
            <person name="Cuomo C.A."/>
            <person name="Dobinson K.F."/>
            <person name="Ma L.-J."/>
        </authorList>
    </citation>
    <scope>NUCLEOTIDE SEQUENCE [LARGE SCALE GENOMIC DNA]</scope>
    <source>
        <strain evidence="3">VaMs.102 / ATCC MYA-4576 / FGSC 10136</strain>
    </source>
</reference>
<dbReference type="InterPro" id="IPR039703">
    <property type="entry name" value="Nta1"/>
</dbReference>
<organism evidence="3">
    <name type="scientific">Verticillium alfalfae (strain VaMs.102 / ATCC MYA-4576 / FGSC 10136)</name>
    <name type="common">Verticillium wilt of alfalfa</name>
    <name type="synonym">Verticillium albo-atrum</name>
    <dbReference type="NCBI Taxonomy" id="526221"/>
    <lineage>
        <taxon>Eukaryota</taxon>
        <taxon>Fungi</taxon>
        <taxon>Dikarya</taxon>
        <taxon>Ascomycota</taxon>
        <taxon>Pezizomycotina</taxon>
        <taxon>Sordariomycetes</taxon>
        <taxon>Hypocreomycetidae</taxon>
        <taxon>Glomerellales</taxon>
        <taxon>Plectosphaerellaceae</taxon>
        <taxon>Verticillium</taxon>
    </lineage>
</organism>
<protein>
    <submittedName>
        <fullName evidence="2">N-terminal amidase</fullName>
    </submittedName>
</protein>
<feature type="compositionally biased region" description="Polar residues" evidence="1">
    <location>
        <begin position="332"/>
        <end position="364"/>
    </location>
</feature>
<dbReference type="PANTHER" id="PTHR11750">
    <property type="entry name" value="PROTEIN N-TERMINAL AMIDASE"/>
    <property type="match status" value="1"/>
</dbReference>
<feature type="region of interest" description="Disordered" evidence="1">
    <location>
        <begin position="650"/>
        <end position="746"/>
    </location>
</feature>
<feature type="compositionally biased region" description="Polar residues" evidence="1">
    <location>
        <begin position="290"/>
        <end position="310"/>
    </location>
</feature>
<dbReference type="eggNOG" id="KOG0806">
    <property type="taxonomic scope" value="Eukaryota"/>
</dbReference>
<dbReference type="GO" id="GO:0030163">
    <property type="term" value="P:protein catabolic process"/>
    <property type="evidence" value="ECO:0007669"/>
    <property type="project" value="TreeGrafter"/>
</dbReference>
<evidence type="ECO:0000313" key="2">
    <source>
        <dbReference type="EMBL" id="EEY14089.1"/>
    </source>
</evidence>
<dbReference type="Proteomes" id="UP000008698">
    <property type="component" value="Unassembled WGS sequence"/>
</dbReference>
<dbReference type="GeneID" id="9528622"/>
<dbReference type="SUPFAM" id="SSF56317">
    <property type="entry name" value="Carbon-nitrogen hydrolase"/>
    <property type="match status" value="2"/>
</dbReference>
<gene>
    <name evidence="2" type="ORF">VDBG_00196</name>
</gene>
<evidence type="ECO:0000256" key="1">
    <source>
        <dbReference type="SAM" id="MobiDB-lite"/>
    </source>
</evidence>
<feature type="compositionally biased region" description="Polar residues" evidence="1">
    <location>
        <begin position="463"/>
        <end position="485"/>
    </location>
</feature>
<keyword evidence="3" id="KW-1185">Reference proteome</keyword>
<evidence type="ECO:0000313" key="3">
    <source>
        <dbReference type="Proteomes" id="UP000008698"/>
    </source>
</evidence>
<dbReference type="STRING" id="526221.C9S941"/>
<dbReference type="Gene3D" id="3.60.110.10">
    <property type="entry name" value="Carbon-nitrogen hydrolase"/>
    <property type="match status" value="2"/>
</dbReference>
<feature type="region of interest" description="Disordered" evidence="1">
    <location>
        <begin position="532"/>
        <end position="551"/>
    </location>
</feature>
<dbReference type="OrthoDB" id="201515at2759"/>
<dbReference type="HOGENOM" id="CLU_009854_2_0_1"/>
<dbReference type="KEGG" id="val:VDBG_00196"/>
<feature type="compositionally biased region" description="Polar residues" evidence="1">
    <location>
        <begin position="668"/>
        <end position="677"/>
    </location>
</feature>
<proteinExistence type="predicted"/>
<feature type="region of interest" description="Disordered" evidence="1">
    <location>
        <begin position="202"/>
        <end position="392"/>
    </location>
</feature>
<feature type="compositionally biased region" description="Low complexity" evidence="1">
    <location>
        <begin position="221"/>
        <end position="241"/>
    </location>
</feature>
<dbReference type="EMBL" id="DS985214">
    <property type="protein sequence ID" value="EEY14089.1"/>
    <property type="molecule type" value="Genomic_DNA"/>
</dbReference>
<accession>C9S941</accession>
<name>C9S941_VERA1</name>
<feature type="compositionally biased region" description="Polar residues" evidence="1">
    <location>
        <begin position="500"/>
        <end position="513"/>
    </location>
</feature>